<proteinExistence type="predicted"/>
<sequence>MCLKGKEAHLRSHQRLIHNQNIHNTSSLILVGMQLHPRNRWGELVDGGQQKRPLENVSQSVLSEENPGLTLHQSDEVYASSPLVHKEKVTGCHYPYSSKLRTGHSISSREKIVDDEDENMSPTQSETNDEPRRDNFTTHEQVSG</sequence>
<name>A0A9Q3HCK6_9BASI</name>
<dbReference type="AlphaFoldDB" id="A0A9Q3HCK6"/>
<feature type="region of interest" description="Disordered" evidence="1">
    <location>
        <begin position="94"/>
        <end position="144"/>
    </location>
</feature>
<dbReference type="EMBL" id="AVOT02015255">
    <property type="protein sequence ID" value="MBW0499407.1"/>
    <property type="molecule type" value="Genomic_DNA"/>
</dbReference>
<comment type="caution">
    <text evidence="2">The sequence shown here is derived from an EMBL/GenBank/DDBJ whole genome shotgun (WGS) entry which is preliminary data.</text>
</comment>
<evidence type="ECO:0000256" key="1">
    <source>
        <dbReference type="SAM" id="MobiDB-lite"/>
    </source>
</evidence>
<dbReference type="Proteomes" id="UP000765509">
    <property type="component" value="Unassembled WGS sequence"/>
</dbReference>
<keyword evidence="3" id="KW-1185">Reference proteome</keyword>
<gene>
    <name evidence="2" type="ORF">O181_039122</name>
</gene>
<evidence type="ECO:0000313" key="2">
    <source>
        <dbReference type="EMBL" id="MBW0499407.1"/>
    </source>
</evidence>
<organism evidence="2 3">
    <name type="scientific">Austropuccinia psidii MF-1</name>
    <dbReference type="NCBI Taxonomy" id="1389203"/>
    <lineage>
        <taxon>Eukaryota</taxon>
        <taxon>Fungi</taxon>
        <taxon>Dikarya</taxon>
        <taxon>Basidiomycota</taxon>
        <taxon>Pucciniomycotina</taxon>
        <taxon>Pucciniomycetes</taxon>
        <taxon>Pucciniales</taxon>
        <taxon>Sphaerophragmiaceae</taxon>
        <taxon>Austropuccinia</taxon>
    </lineage>
</organism>
<protein>
    <submittedName>
        <fullName evidence="2">Uncharacterized protein</fullName>
    </submittedName>
</protein>
<evidence type="ECO:0000313" key="3">
    <source>
        <dbReference type="Proteomes" id="UP000765509"/>
    </source>
</evidence>
<reference evidence="2" key="1">
    <citation type="submission" date="2021-03" db="EMBL/GenBank/DDBJ databases">
        <title>Draft genome sequence of rust myrtle Austropuccinia psidii MF-1, a brazilian biotype.</title>
        <authorList>
            <person name="Quecine M.C."/>
            <person name="Pachon D.M.R."/>
            <person name="Bonatelli M.L."/>
            <person name="Correr F.H."/>
            <person name="Franceschini L.M."/>
            <person name="Leite T.F."/>
            <person name="Margarido G.R.A."/>
            <person name="Almeida C.A."/>
            <person name="Ferrarezi J.A."/>
            <person name="Labate C.A."/>
        </authorList>
    </citation>
    <scope>NUCLEOTIDE SEQUENCE</scope>
    <source>
        <strain evidence="2">MF-1</strain>
    </source>
</reference>
<accession>A0A9Q3HCK6</accession>